<accession>A0ABV5FYL2</accession>
<dbReference type="Proteomes" id="UP001589575">
    <property type="component" value="Unassembled WGS sequence"/>
</dbReference>
<dbReference type="EMBL" id="JBHMFI010000001">
    <property type="protein sequence ID" value="MFB9071774.1"/>
    <property type="molecule type" value="Genomic_DNA"/>
</dbReference>
<evidence type="ECO:0000313" key="2">
    <source>
        <dbReference type="EMBL" id="MFB9071774.1"/>
    </source>
</evidence>
<sequence>MCCIGRGGVGIMVEGARAADVEAGRYRGGGNHASEGHTKGDERPGVLQCGNRRHLDGLAGIGAPGGVPWD</sequence>
<protein>
    <submittedName>
        <fullName evidence="2">Uncharacterized protein</fullName>
    </submittedName>
</protein>
<proteinExistence type="predicted"/>
<feature type="compositionally biased region" description="Basic and acidic residues" evidence="1">
    <location>
        <begin position="34"/>
        <end position="44"/>
    </location>
</feature>
<evidence type="ECO:0000256" key="1">
    <source>
        <dbReference type="SAM" id="MobiDB-lite"/>
    </source>
</evidence>
<comment type="caution">
    <text evidence="2">The sequence shown here is derived from an EMBL/GenBank/DDBJ whole genome shotgun (WGS) entry which is preliminary data.</text>
</comment>
<reference evidence="2 3" key="1">
    <citation type="submission" date="2024-09" db="EMBL/GenBank/DDBJ databases">
        <authorList>
            <person name="Sun Q."/>
            <person name="Mori K."/>
        </authorList>
    </citation>
    <scope>NUCLEOTIDE SEQUENCE [LARGE SCALE GENOMIC DNA]</scope>
    <source>
        <strain evidence="2 3">CCM 7609</strain>
    </source>
</reference>
<feature type="region of interest" description="Disordered" evidence="1">
    <location>
        <begin position="25"/>
        <end position="46"/>
    </location>
</feature>
<evidence type="ECO:0000313" key="3">
    <source>
        <dbReference type="Proteomes" id="UP001589575"/>
    </source>
</evidence>
<organism evidence="2 3">
    <name type="scientific">Citricoccus parietis</name>
    <dbReference type="NCBI Taxonomy" id="592307"/>
    <lineage>
        <taxon>Bacteria</taxon>
        <taxon>Bacillati</taxon>
        <taxon>Actinomycetota</taxon>
        <taxon>Actinomycetes</taxon>
        <taxon>Micrococcales</taxon>
        <taxon>Micrococcaceae</taxon>
        <taxon>Citricoccus</taxon>
    </lineage>
</organism>
<keyword evidence="3" id="KW-1185">Reference proteome</keyword>
<name>A0ABV5FYL2_9MICC</name>
<gene>
    <name evidence="2" type="ORF">ACFFX0_11395</name>
</gene>